<evidence type="ECO:0000259" key="2">
    <source>
        <dbReference type="Pfam" id="PF26129"/>
    </source>
</evidence>
<dbReference type="InterPro" id="IPR058727">
    <property type="entry name" value="Helical_Vwde"/>
</dbReference>
<keyword evidence="1" id="KW-0812">Transmembrane</keyword>
<keyword evidence="1" id="KW-1133">Transmembrane helix</keyword>
<protein>
    <submittedName>
        <fullName evidence="3">von Willebrand factor D and EGF domain-containing protein</fullName>
    </submittedName>
</protein>
<feature type="domain" description="Vwde helical" evidence="2">
    <location>
        <begin position="244"/>
        <end position="325"/>
    </location>
</feature>
<accession>A0A210PRX4</accession>
<evidence type="ECO:0000313" key="3">
    <source>
        <dbReference type="EMBL" id="OWF39231.1"/>
    </source>
</evidence>
<proteinExistence type="predicted"/>
<dbReference type="OrthoDB" id="10001041at2759"/>
<comment type="caution">
    <text evidence="3">The sequence shown here is derived from an EMBL/GenBank/DDBJ whole genome shotgun (WGS) entry which is preliminary data.</text>
</comment>
<dbReference type="AlphaFoldDB" id="A0A210PRX4"/>
<sequence>MQGGTNTDYTVGHRWNVSYDFTISTFDDDETSYRLNDKTYLFQLRTHHREHEFWNGLSESVMFRVPTGLKITATRRFKNFWDIVLYPTVLEVNSTSGLCGSLDNNRCNDFTHRDGSMPIDACTKPWWYHPNDFTESFKLLDSEHMFQDEDYEVDKLVKEFPDYPDSQQLCFCPYNDKEEKAASLGTKETRQESVCGFRHYASCSKNETPCQKRHLSLRRQRRSTFANQTVENYRYNQSHVLITKRSTMTETEARIFCEAQMSQNPLRIQCEEMNVDNSDTEIENCVLDIMATGDTEWAGAASDRASQVCLTEVKKNVTIQESFPESASLVRNLTCPNNCTNNGICENGECSCSEGFATADCSVDLTISPNVDDLNLGPDPICDVRVDCFEVYVNGGDFPSNRTYICRYSMFHVDNNGSRSFAGYSEVPGRQRNIYQVTCPLTYAERHEDVFVLEYQLFLKMDDNSFSSGLPFIVLDSTCQGFIESTGKYSYFPESGYCFINGTCYEEEAKKTNDTCQRCVSSSNPYAWTTASDADECATVVESDPDSTSSSDGNVPLIIALTLLTIICVAAIVVTLLATFKWTKHIPYEQPNIRFPANFVTASQVLSRYANQSRLVAIVITENKYVLIADSQLPDIQNVIIRIWYTPFTAKHVMGTCCDLKKQGF</sequence>
<evidence type="ECO:0000313" key="4">
    <source>
        <dbReference type="Proteomes" id="UP000242188"/>
    </source>
</evidence>
<feature type="transmembrane region" description="Helical" evidence="1">
    <location>
        <begin position="557"/>
        <end position="580"/>
    </location>
</feature>
<dbReference type="EMBL" id="NEDP02005537">
    <property type="protein sequence ID" value="OWF39231.1"/>
    <property type="molecule type" value="Genomic_DNA"/>
</dbReference>
<dbReference type="Pfam" id="PF26129">
    <property type="entry name" value="Vwde"/>
    <property type="match status" value="1"/>
</dbReference>
<gene>
    <name evidence="3" type="ORF">KP79_PYT20310</name>
</gene>
<evidence type="ECO:0000256" key="1">
    <source>
        <dbReference type="SAM" id="Phobius"/>
    </source>
</evidence>
<dbReference type="STRING" id="6573.A0A210PRX4"/>
<organism evidence="3 4">
    <name type="scientific">Mizuhopecten yessoensis</name>
    <name type="common">Japanese scallop</name>
    <name type="synonym">Patinopecten yessoensis</name>
    <dbReference type="NCBI Taxonomy" id="6573"/>
    <lineage>
        <taxon>Eukaryota</taxon>
        <taxon>Metazoa</taxon>
        <taxon>Spiralia</taxon>
        <taxon>Lophotrochozoa</taxon>
        <taxon>Mollusca</taxon>
        <taxon>Bivalvia</taxon>
        <taxon>Autobranchia</taxon>
        <taxon>Pteriomorphia</taxon>
        <taxon>Pectinida</taxon>
        <taxon>Pectinoidea</taxon>
        <taxon>Pectinidae</taxon>
        <taxon>Mizuhopecten</taxon>
    </lineage>
</organism>
<name>A0A210PRX4_MIZYE</name>
<reference evidence="3 4" key="1">
    <citation type="journal article" date="2017" name="Nat. Ecol. Evol.">
        <title>Scallop genome provides insights into evolution of bilaterian karyotype and development.</title>
        <authorList>
            <person name="Wang S."/>
            <person name="Zhang J."/>
            <person name="Jiao W."/>
            <person name="Li J."/>
            <person name="Xun X."/>
            <person name="Sun Y."/>
            <person name="Guo X."/>
            <person name="Huan P."/>
            <person name="Dong B."/>
            <person name="Zhang L."/>
            <person name="Hu X."/>
            <person name="Sun X."/>
            <person name="Wang J."/>
            <person name="Zhao C."/>
            <person name="Wang Y."/>
            <person name="Wang D."/>
            <person name="Huang X."/>
            <person name="Wang R."/>
            <person name="Lv J."/>
            <person name="Li Y."/>
            <person name="Zhang Z."/>
            <person name="Liu B."/>
            <person name="Lu W."/>
            <person name="Hui Y."/>
            <person name="Liang J."/>
            <person name="Zhou Z."/>
            <person name="Hou R."/>
            <person name="Li X."/>
            <person name="Liu Y."/>
            <person name="Li H."/>
            <person name="Ning X."/>
            <person name="Lin Y."/>
            <person name="Zhao L."/>
            <person name="Xing Q."/>
            <person name="Dou J."/>
            <person name="Li Y."/>
            <person name="Mao J."/>
            <person name="Guo H."/>
            <person name="Dou H."/>
            <person name="Li T."/>
            <person name="Mu C."/>
            <person name="Jiang W."/>
            <person name="Fu Q."/>
            <person name="Fu X."/>
            <person name="Miao Y."/>
            <person name="Liu J."/>
            <person name="Yu Q."/>
            <person name="Li R."/>
            <person name="Liao H."/>
            <person name="Li X."/>
            <person name="Kong Y."/>
            <person name="Jiang Z."/>
            <person name="Chourrout D."/>
            <person name="Li R."/>
            <person name="Bao Z."/>
        </authorList>
    </citation>
    <scope>NUCLEOTIDE SEQUENCE [LARGE SCALE GENOMIC DNA]</scope>
    <source>
        <strain evidence="3 4">PY_sf001</strain>
    </source>
</reference>
<keyword evidence="1" id="KW-0472">Membrane</keyword>
<keyword evidence="4" id="KW-1185">Reference proteome</keyword>
<dbReference type="Gene3D" id="2.10.25.10">
    <property type="entry name" value="Laminin"/>
    <property type="match status" value="1"/>
</dbReference>
<dbReference type="Proteomes" id="UP000242188">
    <property type="component" value="Unassembled WGS sequence"/>
</dbReference>